<dbReference type="WBParaSite" id="ACRNAN_scaffold453.g20303.t1">
    <property type="protein sequence ID" value="ACRNAN_scaffold453.g20303.t1"/>
    <property type="gene ID" value="ACRNAN_scaffold453.g20303"/>
</dbReference>
<feature type="compositionally biased region" description="Low complexity" evidence="1">
    <location>
        <begin position="50"/>
        <end position="68"/>
    </location>
</feature>
<protein>
    <submittedName>
        <fullName evidence="3">RNA polymerase-associated protein LEO1</fullName>
    </submittedName>
</protein>
<name>A0A914DY27_9BILA</name>
<dbReference type="InterPro" id="IPR007149">
    <property type="entry name" value="Leo1"/>
</dbReference>
<evidence type="ECO:0000256" key="1">
    <source>
        <dbReference type="SAM" id="MobiDB-lite"/>
    </source>
</evidence>
<feature type="compositionally biased region" description="Basic and acidic residues" evidence="1">
    <location>
        <begin position="395"/>
        <end position="410"/>
    </location>
</feature>
<proteinExistence type="predicted"/>
<feature type="region of interest" description="Disordered" evidence="1">
    <location>
        <begin position="395"/>
        <end position="421"/>
    </location>
</feature>
<keyword evidence="2" id="KW-1185">Reference proteome</keyword>
<dbReference type="AlphaFoldDB" id="A0A914DY27"/>
<feature type="compositionally biased region" description="Basic and acidic residues" evidence="1">
    <location>
        <begin position="36"/>
        <end position="47"/>
    </location>
</feature>
<dbReference type="GO" id="GO:0016593">
    <property type="term" value="C:Cdc73/Paf1 complex"/>
    <property type="evidence" value="ECO:0007669"/>
    <property type="project" value="InterPro"/>
</dbReference>
<evidence type="ECO:0000313" key="2">
    <source>
        <dbReference type="Proteomes" id="UP000887540"/>
    </source>
</evidence>
<dbReference type="GO" id="GO:1990269">
    <property type="term" value="F:RNA polymerase II C-terminal domain phosphoserine binding"/>
    <property type="evidence" value="ECO:0007669"/>
    <property type="project" value="TreeGrafter"/>
</dbReference>
<feature type="compositionally biased region" description="Low complexity" evidence="1">
    <location>
        <begin position="1"/>
        <end position="13"/>
    </location>
</feature>
<accession>A0A914DY27</accession>
<dbReference type="GO" id="GO:0006368">
    <property type="term" value="P:transcription elongation by RNA polymerase II"/>
    <property type="evidence" value="ECO:0007669"/>
    <property type="project" value="InterPro"/>
</dbReference>
<dbReference type="Pfam" id="PF04004">
    <property type="entry name" value="Leo1"/>
    <property type="match status" value="1"/>
</dbReference>
<feature type="region of interest" description="Disordered" evidence="1">
    <location>
        <begin position="1"/>
        <end position="205"/>
    </location>
</feature>
<sequence>MSTTSSDDSSASGDSDHDNAAPITSDQNSSDEESEKNDRPESEEPMHVDSAQSPPASPTTPRSTPQSPMEQDNETPQSPNSPKETPKSPQATENRNDSRESTPSSRGSAPRKIISDSEDSDTEMKKSASKPRTWEDDLKSSASEGEKEKGDKKADANALFGGDLSSTDDESKKSDKEEDRELTADDVVGPRLYSEPEEEEEEAPPPIIEVSMSRTRAELKGEPYFVKFPNFLSVETKPFDPEVYEDEIEEEEQLDEEGRSRLKLKLENTIRWRYAKDEIGNEIRESNAKIVKWSDGTMSLYLGNEIFDVSTQRVVDHNHIFVRQGAGLQGQAIFKNKIVFRPISTDTLTHKKMTMTMAEKTNKAQKVKVLADVGLNPEQEKLGLIRKEEEKLRATARREASQRRAREKSRAGGLSSGFLEGYDSDEGDSLAAIKRGYMKGGRHEPELIGAYSDSDQESTGTKRIDEAKIDSDESDYEREPAEKSKQPVKRRIIEEDEDED</sequence>
<feature type="compositionally biased region" description="Polar residues" evidence="1">
    <location>
        <begin position="74"/>
        <end position="93"/>
    </location>
</feature>
<feature type="compositionally biased region" description="Basic and acidic residues" evidence="1">
    <location>
        <begin position="460"/>
        <end position="485"/>
    </location>
</feature>
<feature type="compositionally biased region" description="Basic and acidic residues" evidence="1">
    <location>
        <begin position="169"/>
        <end position="183"/>
    </location>
</feature>
<feature type="compositionally biased region" description="Basic and acidic residues" evidence="1">
    <location>
        <begin position="122"/>
        <end position="155"/>
    </location>
</feature>
<feature type="region of interest" description="Disordered" evidence="1">
    <location>
        <begin position="443"/>
        <end position="500"/>
    </location>
</feature>
<dbReference type="Proteomes" id="UP000887540">
    <property type="component" value="Unplaced"/>
</dbReference>
<evidence type="ECO:0000313" key="3">
    <source>
        <dbReference type="WBParaSite" id="ACRNAN_scaffold453.g20303.t1"/>
    </source>
</evidence>
<reference evidence="3" key="1">
    <citation type="submission" date="2022-11" db="UniProtKB">
        <authorList>
            <consortium name="WormBaseParasite"/>
        </authorList>
    </citation>
    <scope>IDENTIFICATION</scope>
</reference>
<dbReference type="PANTHER" id="PTHR23146:SF0">
    <property type="entry name" value="RNA POLYMERASE-ASSOCIATED PROTEIN LEO1"/>
    <property type="match status" value="1"/>
</dbReference>
<dbReference type="GO" id="GO:0032968">
    <property type="term" value="P:positive regulation of transcription elongation by RNA polymerase II"/>
    <property type="evidence" value="ECO:0007669"/>
    <property type="project" value="TreeGrafter"/>
</dbReference>
<dbReference type="PANTHER" id="PTHR23146">
    <property type="entry name" value="LEO1 PROTEIN"/>
    <property type="match status" value="1"/>
</dbReference>
<organism evidence="2 3">
    <name type="scientific">Acrobeloides nanus</name>
    <dbReference type="NCBI Taxonomy" id="290746"/>
    <lineage>
        <taxon>Eukaryota</taxon>
        <taxon>Metazoa</taxon>
        <taxon>Ecdysozoa</taxon>
        <taxon>Nematoda</taxon>
        <taxon>Chromadorea</taxon>
        <taxon>Rhabditida</taxon>
        <taxon>Tylenchina</taxon>
        <taxon>Cephalobomorpha</taxon>
        <taxon>Cephaloboidea</taxon>
        <taxon>Cephalobidae</taxon>
        <taxon>Acrobeloides</taxon>
    </lineage>
</organism>